<evidence type="ECO:0000313" key="10">
    <source>
        <dbReference type="Proteomes" id="UP000176336"/>
    </source>
</evidence>
<keyword evidence="8" id="KW-0175">Coiled coil</keyword>
<dbReference type="GO" id="GO:1990904">
    <property type="term" value="C:ribonucleoprotein complex"/>
    <property type="evidence" value="ECO:0007669"/>
    <property type="project" value="UniProtKB-KW"/>
</dbReference>
<dbReference type="SUPFAM" id="SSF143800">
    <property type="entry name" value="L28p-like"/>
    <property type="match status" value="1"/>
</dbReference>
<evidence type="ECO:0000256" key="3">
    <source>
        <dbReference type="ARBA" id="ARBA00022884"/>
    </source>
</evidence>
<comment type="caution">
    <text evidence="9">The sequence shown here is derived from an EMBL/GenBank/DDBJ whole genome shotgun (WGS) entry which is preliminary data.</text>
</comment>
<dbReference type="Proteomes" id="UP000176336">
    <property type="component" value="Unassembled WGS sequence"/>
</dbReference>
<dbReference type="GO" id="GO:0005840">
    <property type="term" value="C:ribosome"/>
    <property type="evidence" value="ECO:0007669"/>
    <property type="project" value="UniProtKB-KW"/>
</dbReference>
<feature type="binding site" evidence="7">
    <location>
        <position position="37"/>
    </location>
    <ligand>
        <name>Zn(2+)</name>
        <dbReference type="ChEBI" id="CHEBI:29105"/>
    </ligand>
</feature>
<dbReference type="Pfam" id="PF01197">
    <property type="entry name" value="Ribosomal_L31"/>
    <property type="match status" value="1"/>
</dbReference>
<comment type="similarity">
    <text evidence="1 7">Belongs to the bacterial ribosomal protein bL31 family. Type A subfamily.</text>
</comment>
<dbReference type="GO" id="GO:0006412">
    <property type="term" value="P:translation"/>
    <property type="evidence" value="ECO:0007669"/>
    <property type="project" value="UniProtKB-UniRule"/>
</dbReference>
<feature type="coiled-coil region" evidence="8">
    <location>
        <begin position="61"/>
        <end position="88"/>
    </location>
</feature>
<dbReference type="PANTHER" id="PTHR33280:SF1">
    <property type="entry name" value="LARGE RIBOSOMAL SUBUNIT PROTEIN BL31C"/>
    <property type="match status" value="1"/>
</dbReference>
<dbReference type="InterPro" id="IPR002150">
    <property type="entry name" value="Ribosomal_bL31"/>
</dbReference>
<dbReference type="GO" id="GO:0019843">
    <property type="term" value="F:rRNA binding"/>
    <property type="evidence" value="ECO:0007669"/>
    <property type="project" value="UniProtKB-KW"/>
</dbReference>
<evidence type="ECO:0000313" key="9">
    <source>
        <dbReference type="EMBL" id="OGE19314.1"/>
    </source>
</evidence>
<keyword evidence="3 7" id="KW-0694">RNA-binding</keyword>
<evidence type="ECO:0000256" key="2">
    <source>
        <dbReference type="ARBA" id="ARBA00022730"/>
    </source>
</evidence>
<dbReference type="PROSITE" id="PS01143">
    <property type="entry name" value="RIBOSOMAL_L31"/>
    <property type="match status" value="1"/>
</dbReference>
<dbReference type="PANTHER" id="PTHR33280">
    <property type="entry name" value="50S RIBOSOMAL PROTEIN L31, CHLOROPLASTIC"/>
    <property type="match status" value="1"/>
</dbReference>
<keyword evidence="4 7" id="KW-0689">Ribosomal protein</keyword>
<comment type="function">
    <text evidence="7">Binds the 23S rRNA.</text>
</comment>
<feature type="binding site" evidence="7">
    <location>
        <position position="40"/>
    </location>
    <ligand>
        <name>Zn(2+)</name>
        <dbReference type="ChEBI" id="CHEBI:29105"/>
    </ligand>
</feature>
<dbReference type="GO" id="GO:0003735">
    <property type="term" value="F:structural constituent of ribosome"/>
    <property type="evidence" value="ECO:0007669"/>
    <property type="project" value="InterPro"/>
</dbReference>
<feature type="binding site" evidence="7">
    <location>
        <position position="17"/>
    </location>
    <ligand>
        <name>Zn(2+)</name>
        <dbReference type="ChEBI" id="CHEBI:29105"/>
    </ligand>
</feature>
<dbReference type="InterPro" id="IPR027491">
    <property type="entry name" value="Ribosomal_bL31_A"/>
</dbReference>
<evidence type="ECO:0000256" key="5">
    <source>
        <dbReference type="ARBA" id="ARBA00023274"/>
    </source>
</evidence>
<evidence type="ECO:0000256" key="8">
    <source>
        <dbReference type="SAM" id="Coils"/>
    </source>
</evidence>
<comment type="subunit">
    <text evidence="7">Part of the 50S ribosomal subunit.</text>
</comment>
<dbReference type="GO" id="GO:0046872">
    <property type="term" value="F:metal ion binding"/>
    <property type="evidence" value="ECO:0007669"/>
    <property type="project" value="UniProtKB-KW"/>
</dbReference>
<dbReference type="InterPro" id="IPR042105">
    <property type="entry name" value="Ribosomal_bL31_sf"/>
</dbReference>
<evidence type="ECO:0000256" key="6">
    <source>
        <dbReference type="ARBA" id="ARBA00035687"/>
    </source>
</evidence>
<reference evidence="9 10" key="1">
    <citation type="journal article" date="2016" name="Nat. Commun.">
        <title>Thousands of microbial genomes shed light on interconnected biogeochemical processes in an aquifer system.</title>
        <authorList>
            <person name="Anantharaman K."/>
            <person name="Brown C.T."/>
            <person name="Hug L.A."/>
            <person name="Sharon I."/>
            <person name="Castelle C.J."/>
            <person name="Probst A.J."/>
            <person name="Thomas B.C."/>
            <person name="Singh A."/>
            <person name="Wilkins M.J."/>
            <person name="Karaoz U."/>
            <person name="Brodie E.L."/>
            <person name="Williams K.H."/>
            <person name="Hubbard S.S."/>
            <person name="Banfield J.F."/>
        </authorList>
    </citation>
    <scope>NUCLEOTIDE SEQUENCE [LARGE SCALE GENOMIC DNA]</scope>
</reference>
<dbReference type="NCBIfam" id="NF000612">
    <property type="entry name" value="PRK00019.1"/>
    <property type="match status" value="1"/>
</dbReference>
<sequence>MKLNIHPQWYPEAQVTCACGATFQTGSTLPAIRVEICSMCHPFFTGQQKFVDTLGQVDRFIKKTEVSKVKQEERKKILEARKLRVEDKKKDRPTLKDLLLQARKQVSS</sequence>
<name>A0A1F5ISF8_9BACT</name>
<keyword evidence="5 7" id="KW-0687">Ribonucleoprotein</keyword>
<comment type="cofactor">
    <cofactor evidence="7">
        <name>Zn(2+)</name>
        <dbReference type="ChEBI" id="CHEBI:29105"/>
    </cofactor>
    <text evidence="7">Binds 1 zinc ion per subunit.</text>
</comment>
<dbReference type="Gene3D" id="4.10.830.30">
    <property type="entry name" value="Ribosomal protein L31"/>
    <property type="match status" value="1"/>
</dbReference>
<protein>
    <recommendedName>
        <fullName evidence="6 7">Large ribosomal subunit protein bL31</fullName>
    </recommendedName>
</protein>
<proteinExistence type="inferred from homology"/>
<dbReference type="HAMAP" id="MF_00501">
    <property type="entry name" value="Ribosomal_bL31_1"/>
    <property type="match status" value="1"/>
</dbReference>
<feature type="binding site" evidence="7">
    <location>
        <position position="19"/>
    </location>
    <ligand>
        <name>Zn(2+)</name>
        <dbReference type="ChEBI" id="CHEBI:29105"/>
    </ligand>
</feature>
<keyword evidence="2 7" id="KW-0699">rRNA-binding</keyword>
<organism evidence="9 10">
    <name type="scientific">Candidatus Daviesbacteria bacterium RIFCSPHIGHO2_01_FULL_41_23</name>
    <dbReference type="NCBI Taxonomy" id="1797764"/>
    <lineage>
        <taxon>Bacteria</taxon>
        <taxon>Candidatus Daviesiibacteriota</taxon>
    </lineage>
</organism>
<keyword evidence="7" id="KW-0479">Metal-binding</keyword>
<gene>
    <name evidence="7" type="primary">rpmE</name>
    <name evidence="9" type="ORF">A2871_00485</name>
</gene>
<evidence type="ECO:0000256" key="7">
    <source>
        <dbReference type="HAMAP-Rule" id="MF_00501"/>
    </source>
</evidence>
<accession>A0A1F5ISF8</accession>
<dbReference type="AlphaFoldDB" id="A0A1F5ISF8"/>
<keyword evidence="7" id="KW-0862">Zinc</keyword>
<dbReference type="InterPro" id="IPR034704">
    <property type="entry name" value="Ribosomal_bL28/bL31-like_sf"/>
</dbReference>
<dbReference type="PRINTS" id="PR01249">
    <property type="entry name" value="RIBOSOMALL31"/>
</dbReference>
<dbReference type="EMBL" id="MFCR01000003">
    <property type="protein sequence ID" value="OGE19314.1"/>
    <property type="molecule type" value="Genomic_DNA"/>
</dbReference>
<dbReference type="NCBIfam" id="TIGR00105">
    <property type="entry name" value="L31"/>
    <property type="match status" value="1"/>
</dbReference>
<evidence type="ECO:0000256" key="1">
    <source>
        <dbReference type="ARBA" id="ARBA00009296"/>
    </source>
</evidence>
<evidence type="ECO:0000256" key="4">
    <source>
        <dbReference type="ARBA" id="ARBA00022980"/>
    </source>
</evidence>